<dbReference type="SMART" id="SM00387">
    <property type="entry name" value="HATPase_c"/>
    <property type="match status" value="1"/>
</dbReference>
<dbReference type="InterPro" id="IPR000700">
    <property type="entry name" value="PAS-assoc_C"/>
</dbReference>
<organism evidence="9 10">
    <name type="scientific">Chryseosolibacter histidini</name>
    <dbReference type="NCBI Taxonomy" id="2782349"/>
    <lineage>
        <taxon>Bacteria</taxon>
        <taxon>Pseudomonadati</taxon>
        <taxon>Bacteroidota</taxon>
        <taxon>Cytophagia</taxon>
        <taxon>Cytophagales</taxon>
        <taxon>Chryseotaleaceae</taxon>
        <taxon>Chryseosolibacter</taxon>
    </lineage>
</organism>
<gene>
    <name evidence="9" type="ORF">KK083_25020</name>
</gene>
<keyword evidence="3" id="KW-0597">Phosphoprotein</keyword>
<dbReference type="CDD" id="cd00130">
    <property type="entry name" value="PAS"/>
    <property type="match status" value="3"/>
</dbReference>
<keyword evidence="5 9" id="KW-0418">Kinase</keyword>
<dbReference type="GO" id="GO:0000155">
    <property type="term" value="F:phosphorelay sensor kinase activity"/>
    <property type="evidence" value="ECO:0007669"/>
    <property type="project" value="InterPro"/>
</dbReference>
<dbReference type="InterPro" id="IPR003594">
    <property type="entry name" value="HATPase_dom"/>
</dbReference>
<dbReference type="InterPro" id="IPR052162">
    <property type="entry name" value="Sensor_kinase/Photoreceptor"/>
</dbReference>
<protein>
    <recommendedName>
        <fullName evidence="2">histidine kinase</fullName>
        <ecNumber evidence="2">2.7.13.3</ecNumber>
    </recommendedName>
</protein>
<feature type="domain" description="PAS" evidence="7">
    <location>
        <begin position="316"/>
        <end position="365"/>
    </location>
</feature>
<dbReference type="InterPro" id="IPR001610">
    <property type="entry name" value="PAC"/>
</dbReference>
<dbReference type="InterPro" id="IPR036097">
    <property type="entry name" value="HisK_dim/P_sf"/>
</dbReference>
<feature type="domain" description="PAS" evidence="7">
    <location>
        <begin position="166"/>
        <end position="240"/>
    </location>
</feature>
<dbReference type="EC" id="2.7.13.3" evidence="2"/>
<evidence type="ECO:0000256" key="5">
    <source>
        <dbReference type="ARBA" id="ARBA00022777"/>
    </source>
</evidence>
<dbReference type="PROSITE" id="PS50113">
    <property type="entry name" value="PAC"/>
    <property type="match status" value="3"/>
</dbReference>
<dbReference type="PANTHER" id="PTHR43304:SF1">
    <property type="entry name" value="PAC DOMAIN-CONTAINING PROTEIN"/>
    <property type="match status" value="1"/>
</dbReference>
<dbReference type="PANTHER" id="PTHR43304">
    <property type="entry name" value="PHYTOCHROME-LIKE PROTEIN CPH1"/>
    <property type="match status" value="1"/>
</dbReference>
<dbReference type="RefSeq" id="WP_254168569.1">
    <property type="nucleotide sequence ID" value="NZ_JAHESF010000036.1"/>
</dbReference>
<dbReference type="Gene3D" id="3.30.450.20">
    <property type="entry name" value="PAS domain"/>
    <property type="match status" value="3"/>
</dbReference>
<evidence type="ECO:0000256" key="4">
    <source>
        <dbReference type="ARBA" id="ARBA00022679"/>
    </source>
</evidence>
<dbReference type="CDD" id="cd00082">
    <property type="entry name" value="HisKA"/>
    <property type="match status" value="1"/>
</dbReference>
<dbReference type="Pfam" id="PF08447">
    <property type="entry name" value="PAS_3"/>
    <property type="match status" value="2"/>
</dbReference>
<dbReference type="SUPFAM" id="SSF55874">
    <property type="entry name" value="ATPase domain of HSP90 chaperone/DNA topoisomerase II/histidine kinase"/>
    <property type="match status" value="1"/>
</dbReference>
<dbReference type="InterPro" id="IPR000014">
    <property type="entry name" value="PAS"/>
</dbReference>
<evidence type="ECO:0000256" key="1">
    <source>
        <dbReference type="ARBA" id="ARBA00000085"/>
    </source>
</evidence>
<feature type="domain" description="PAS" evidence="7">
    <location>
        <begin position="23"/>
        <end position="94"/>
    </location>
</feature>
<dbReference type="EMBL" id="JAHESF010000036">
    <property type="protein sequence ID" value="MBT1700175.1"/>
    <property type="molecule type" value="Genomic_DNA"/>
</dbReference>
<dbReference type="InterPro" id="IPR004358">
    <property type="entry name" value="Sig_transdc_His_kin-like_C"/>
</dbReference>
<dbReference type="NCBIfam" id="TIGR00229">
    <property type="entry name" value="sensory_box"/>
    <property type="match status" value="3"/>
</dbReference>
<dbReference type="Gene3D" id="3.30.565.10">
    <property type="entry name" value="Histidine kinase-like ATPase, C-terminal domain"/>
    <property type="match status" value="1"/>
</dbReference>
<keyword evidence="10" id="KW-1185">Reference proteome</keyword>
<dbReference type="Pfam" id="PF02518">
    <property type="entry name" value="HATPase_c"/>
    <property type="match status" value="1"/>
</dbReference>
<evidence type="ECO:0000313" key="9">
    <source>
        <dbReference type="EMBL" id="MBT1700175.1"/>
    </source>
</evidence>
<dbReference type="InterPro" id="IPR036890">
    <property type="entry name" value="HATPase_C_sf"/>
</dbReference>
<dbReference type="Gene3D" id="1.10.287.130">
    <property type="match status" value="1"/>
</dbReference>
<comment type="catalytic activity">
    <reaction evidence="1">
        <text>ATP + protein L-histidine = ADP + protein N-phospho-L-histidine.</text>
        <dbReference type="EC" id="2.7.13.3"/>
    </reaction>
</comment>
<evidence type="ECO:0000256" key="2">
    <source>
        <dbReference type="ARBA" id="ARBA00012438"/>
    </source>
</evidence>
<dbReference type="SUPFAM" id="SSF55785">
    <property type="entry name" value="PYP-like sensor domain (PAS domain)"/>
    <property type="match status" value="3"/>
</dbReference>
<dbReference type="InterPro" id="IPR005467">
    <property type="entry name" value="His_kinase_dom"/>
</dbReference>
<sequence length="651" mass="74754">MEKRSLSKKNIQDEKFLNALAEAFRLQEAILSTTELAILSVTPEGIISSFNRAAEHLLGYSGEEVIGKTSSLIFHDLDEVIKRAQLLSEALNMVIEPVFDVFTIKARIQKTPNREDWTFIRKDGSRFPALLSVSALRDDQDVITGYVGIITDLSYMKVFDDRVRESEEKFRVLAENIPGAIYLCHHDKNYSVIYINDHIERITGYPANDFLTGKVSFSHLFHPEDAEMINSRVNKAVQDRKRFHLRYRLRHRSGEWRWVDEVGIGVFVDGKLSMLEGFLSDITAQKTAEEKLHKIVEENLRVFNNAVNLNVICGFDGYFKRVSLSWTTITGWSEIELLSRPFFDFVHHEDIEATHEAFAAIKNGDNMFTFENRYRCRDGSYRWLLWSSACDQNHQVVYASAIDITERKKSEEELLNSKKNIEAIAVKLQERNRQLDEFAHIISHNLRSPVGNIQALINLLDENSDIREYRLIFDKLKNVAKNLGGTMNDLMDTLKVKTQTDVERVEVHFKDLLDKVRQSLEGEMILAEASVTHNFERAHSIRYPKAYLESIFQNLLSNAIKYRAPNRKAKIHFETNVRNEAVELRVTDNGQGIDLKKFGDKLFGLHRTFHNHDEARGVGLFLIKTQIESMGGSITAESQVGKGTTFIIQFG</sequence>
<dbReference type="SMART" id="SM00091">
    <property type="entry name" value="PAS"/>
    <property type="match status" value="3"/>
</dbReference>
<dbReference type="PROSITE" id="PS50109">
    <property type="entry name" value="HIS_KIN"/>
    <property type="match status" value="1"/>
</dbReference>
<dbReference type="AlphaFoldDB" id="A0AAP2DPL6"/>
<dbReference type="InterPro" id="IPR013655">
    <property type="entry name" value="PAS_fold_3"/>
</dbReference>
<reference evidence="9 10" key="1">
    <citation type="submission" date="2021-05" db="EMBL/GenBank/DDBJ databases">
        <title>A Polyphasic approach of four new species of the genus Ohtaekwangia: Ohtaekwangia histidinii sp. nov., Ohtaekwangia cretensis sp. nov., Ohtaekwangia indiensis sp. nov., Ohtaekwangia reichenbachii sp. nov. from diverse environment.</title>
        <authorList>
            <person name="Octaviana S."/>
        </authorList>
    </citation>
    <scope>NUCLEOTIDE SEQUENCE [LARGE SCALE GENOMIC DNA]</scope>
    <source>
        <strain evidence="9 10">PWU4</strain>
    </source>
</reference>
<feature type="domain" description="PAC" evidence="8">
    <location>
        <begin position="243"/>
        <end position="294"/>
    </location>
</feature>
<dbReference type="PRINTS" id="PR00344">
    <property type="entry name" value="BCTRLSENSOR"/>
</dbReference>
<dbReference type="Pfam" id="PF13426">
    <property type="entry name" value="PAS_9"/>
    <property type="match status" value="1"/>
</dbReference>
<evidence type="ECO:0000259" key="7">
    <source>
        <dbReference type="PROSITE" id="PS50112"/>
    </source>
</evidence>
<evidence type="ECO:0000313" key="10">
    <source>
        <dbReference type="Proteomes" id="UP001319200"/>
    </source>
</evidence>
<dbReference type="InterPro" id="IPR003661">
    <property type="entry name" value="HisK_dim/P_dom"/>
</dbReference>
<comment type="caution">
    <text evidence="9">The sequence shown here is derived from an EMBL/GenBank/DDBJ whole genome shotgun (WGS) entry which is preliminary data.</text>
</comment>
<dbReference type="Proteomes" id="UP001319200">
    <property type="component" value="Unassembled WGS sequence"/>
</dbReference>
<feature type="domain" description="PAC" evidence="8">
    <location>
        <begin position="368"/>
        <end position="416"/>
    </location>
</feature>
<evidence type="ECO:0000259" key="6">
    <source>
        <dbReference type="PROSITE" id="PS50109"/>
    </source>
</evidence>
<evidence type="ECO:0000259" key="8">
    <source>
        <dbReference type="PROSITE" id="PS50113"/>
    </source>
</evidence>
<keyword evidence="4" id="KW-0808">Transferase</keyword>
<dbReference type="SMART" id="SM00086">
    <property type="entry name" value="PAC"/>
    <property type="match status" value="3"/>
</dbReference>
<feature type="domain" description="PAC" evidence="8">
    <location>
        <begin position="113"/>
        <end position="165"/>
    </location>
</feature>
<name>A0AAP2DPL6_9BACT</name>
<accession>A0AAP2DPL6</accession>
<dbReference type="InterPro" id="IPR035965">
    <property type="entry name" value="PAS-like_dom_sf"/>
</dbReference>
<dbReference type="SUPFAM" id="SSF47384">
    <property type="entry name" value="Homodimeric domain of signal transducing histidine kinase"/>
    <property type="match status" value="1"/>
</dbReference>
<evidence type="ECO:0000256" key="3">
    <source>
        <dbReference type="ARBA" id="ARBA00022553"/>
    </source>
</evidence>
<dbReference type="PROSITE" id="PS50112">
    <property type="entry name" value="PAS"/>
    <property type="match status" value="3"/>
</dbReference>
<feature type="domain" description="Histidine kinase" evidence="6">
    <location>
        <begin position="441"/>
        <end position="651"/>
    </location>
</feature>
<proteinExistence type="predicted"/>